<dbReference type="CDD" id="cd12152">
    <property type="entry name" value="F1-ATPase_delta"/>
    <property type="match status" value="1"/>
</dbReference>
<keyword evidence="6 8" id="KW-0472">Membrane</keyword>
<keyword evidence="5 8" id="KW-0406">Ion transport</keyword>
<dbReference type="InterPro" id="IPR001469">
    <property type="entry name" value="ATP_synth_F1_dsu/esu"/>
</dbReference>
<keyword evidence="8" id="KW-0375">Hydrogen ion transport</keyword>
<dbReference type="Proteomes" id="UP000054770">
    <property type="component" value="Unassembled WGS sequence"/>
</dbReference>
<evidence type="ECO:0000256" key="5">
    <source>
        <dbReference type="ARBA" id="ARBA00023065"/>
    </source>
</evidence>
<name>A0A158L4I5_9BURK</name>
<dbReference type="NCBIfam" id="TIGR03166">
    <property type="entry name" value="alt_F1F0_F1_eps"/>
    <property type="match status" value="1"/>
</dbReference>
<keyword evidence="7 8" id="KW-0139">CF(1)</keyword>
<feature type="domain" description="ATP synthase F1 complex delta/epsilon subunit N-terminal" evidence="9">
    <location>
        <begin position="5"/>
        <end position="84"/>
    </location>
</feature>
<evidence type="ECO:0000259" key="9">
    <source>
        <dbReference type="Pfam" id="PF02823"/>
    </source>
</evidence>
<dbReference type="EMBL" id="FCON02000399">
    <property type="protein sequence ID" value="SAL88344.1"/>
    <property type="molecule type" value="Genomic_DNA"/>
</dbReference>
<gene>
    <name evidence="8" type="primary">atpC</name>
    <name evidence="10" type="ORF">AWB68_08746</name>
</gene>
<keyword evidence="4 8" id="KW-0813">Transport</keyword>
<comment type="function">
    <text evidence="1 8">Produces ATP from ADP in the presence of a proton gradient across the membrane.</text>
</comment>
<comment type="similarity">
    <text evidence="3 8">Belongs to the ATPase epsilon chain family.</text>
</comment>
<comment type="subcellular location">
    <subcellularLocation>
        <location evidence="8">Cell membrane</location>
        <topology evidence="8">Peripheral membrane protein</topology>
    </subcellularLocation>
    <subcellularLocation>
        <location evidence="2">Endomembrane system</location>
        <topology evidence="2">Peripheral membrane protein</topology>
    </subcellularLocation>
</comment>
<dbReference type="HAMAP" id="MF_00530">
    <property type="entry name" value="ATP_synth_epsil_bac"/>
    <property type="match status" value="1"/>
</dbReference>
<accession>A0A158L4I5</accession>
<evidence type="ECO:0000313" key="11">
    <source>
        <dbReference type="Proteomes" id="UP000054770"/>
    </source>
</evidence>
<dbReference type="AlphaFoldDB" id="A0A158L4I5"/>
<reference evidence="10" key="1">
    <citation type="submission" date="2016-01" db="EMBL/GenBank/DDBJ databases">
        <authorList>
            <person name="Peeters C."/>
        </authorList>
    </citation>
    <scope>NUCLEOTIDE SEQUENCE [LARGE SCALE GENOMIC DNA]</scope>
    <source>
        <strain evidence="10">LMG 22940</strain>
    </source>
</reference>
<dbReference type="InterPro" id="IPR020546">
    <property type="entry name" value="ATP_synth_F1_dsu/esu_N"/>
</dbReference>
<dbReference type="Pfam" id="PF02823">
    <property type="entry name" value="ATP-synt_DE_N"/>
    <property type="match status" value="1"/>
</dbReference>
<dbReference type="Gene3D" id="2.60.15.10">
    <property type="entry name" value="F0F1 ATP synthase delta/epsilon subunit, N-terminal"/>
    <property type="match status" value="1"/>
</dbReference>
<dbReference type="GO" id="GO:0012505">
    <property type="term" value="C:endomembrane system"/>
    <property type="evidence" value="ECO:0007669"/>
    <property type="project" value="UniProtKB-SubCell"/>
</dbReference>
<dbReference type="OrthoDB" id="8546953at2"/>
<keyword evidence="11" id="KW-1185">Reference proteome</keyword>
<keyword evidence="8" id="KW-1003">Cell membrane</keyword>
<sequence length="143" mass="15301">MSPALRLTISTPSVILVADAVIVALRAEDESGSFGILPGHADFLTVLTPSVLRWRAADAIEHFCAVEEGVFRVSEGSKVSIACRNGVLGDSLADLQARIDAAHAQRIDSGRKARVEETRRHAQAVRELLRYLRPASSTGRGGA</sequence>
<keyword evidence="8" id="KW-0066">ATP synthesis</keyword>
<protein>
    <recommendedName>
        <fullName evidence="8">ATP synthase epsilon chain</fullName>
    </recommendedName>
    <alternativeName>
        <fullName evidence="8">ATP synthase F1 sector epsilon subunit</fullName>
    </alternativeName>
    <alternativeName>
        <fullName evidence="8">F-ATPase epsilon subunit</fullName>
    </alternativeName>
</protein>
<dbReference type="GO" id="GO:0005524">
    <property type="term" value="F:ATP binding"/>
    <property type="evidence" value="ECO:0007669"/>
    <property type="project" value="UniProtKB-UniRule"/>
</dbReference>
<dbReference type="NCBIfam" id="NF009981">
    <property type="entry name" value="PRK13447.1"/>
    <property type="match status" value="1"/>
</dbReference>
<evidence type="ECO:0000256" key="8">
    <source>
        <dbReference type="HAMAP-Rule" id="MF_00530"/>
    </source>
</evidence>
<dbReference type="RefSeq" id="WP_087650396.1">
    <property type="nucleotide sequence ID" value="NZ_FCON02000399.1"/>
</dbReference>
<dbReference type="GO" id="GO:0045259">
    <property type="term" value="C:proton-transporting ATP synthase complex"/>
    <property type="evidence" value="ECO:0007669"/>
    <property type="project" value="UniProtKB-KW"/>
</dbReference>
<dbReference type="GO" id="GO:0046933">
    <property type="term" value="F:proton-transporting ATP synthase activity, rotational mechanism"/>
    <property type="evidence" value="ECO:0007669"/>
    <property type="project" value="UniProtKB-UniRule"/>
</dbReference>
<proteinExistence type="inferred from homology"/>
<dbReference type="SUPFAM" id="SSF51344">
    <property type="entry name" value="Epsilon subunit of F1F0-ATP synthase N-terminal domain"/>
    <property type="match status" value="1"/>
</dbReference>
<evidence type="ECO:0000256" key="6">
    <source>
        <dbReference type="ARBA" id="ARBA00023136"/>
    </source>
</evidence>
<dbReference type="GO" id="GO:0005886">
    <property type="term" value="C:plasma membrane"/>
    <property type="evidence" value="ECO:0007669"/>
    <property type="project" value="UniProtKB-SubCell"/>
</dbReference>
<evidence type="ECO:0000256" key="4">
    <source>
        <dbReference type="ARBA" id="ARBA00022448"/>
    </source>
</evidence>
<dbReference type="InterPro" id="IPR024037">
    <property type="entry name" value="Alt_ATP_synth_F1_esu"/>
</dbReference>
<dbReference type="InterPro" id="IPR036771">
    <property type="entry name" value="ATPsynth_dsu/esu_N"/>
</dbReference>
<evidence type="ECO:0000313" key="10">
    <source>
        <dbReference type="EMBL" id="SAL88344.1"/>
    </source>
</evidence>
<comment type="subunit">
    <text evidence="8">F-type ATPases have 2 components, CF(1) - the catalytic core - and CF(0) - the membrane proton channel. CF(1) has five subunits: alpha(3), beta(3), gamma(1), delta(1), epsilon(1). CF(0) has three main subunits: a, b and c.</text>
</comment>
<evidence type="ECO:0000256" key="1">
    <source>
        <dbReference type="ARBA" id="ARBA00003543"/>
    </source>
</evidence>
<comment type="caution">
    <text evidence="10">The sequence shown here is derived from an EMBL/GenBank/DDBJ whole genome shotgun (WGS) entry which is preliminary data.</text>
</comment>
<organism evidence="10 11">
    <name type="scientific">Caballeronia choica</name>
    <dbReference type="NCBI Taxonomy" id="326476"/>
    <lineage>
        <taxon>Bacteria</taxon>
        <taxon>Pseudomonadati</taxon>
        <taxon>Pseudomonadota</taxon>
        <taxon>Betaproteobacteria</taxon>
        <taxon>Burkholderiales</taxon>
        <taxon>Burkholderiaceae</taxon>
        <taxon>Caballeronia</taxon>
    </lineage>
</organism>
<evidence type="ECO:0000256" key="7">
    <source>
        <dbReference type="ARBA" id="ARBA00023196"/>
    </source>
</evidence>
<evidence type="ECO:0000256" key="3">
    <source>
        <dbReference type="ARBA" id="ARBA00005712"/>
    </source>
</evidence>
<evidence type="ECO:0000256" key="2">
    <source>
        <dbReference type="ARBA" id="ARBA00004184"/>
    </source>
</evidence>